<dbReference type="InterPro" id="IPR000326">
    <property type="entry name" value="PAP2/HPO"/>
</dbReference>
<dbReference type="EMBL" id="CP074371">
    <property type="protein sequence ID" value="QVI23942.1"/>
    <property type="molecule type" value="Genomic_DNA"/>
</dbReference>
<reference evidence="4 5" key="1">
    <citation type="submission" date="2021-04" db="EMBL/GenBank/DDBJ databases">
        <title>Nocardia tengchongensis.</title>
        <authorList>
            <person name="Zhuang k."/>
            <person name="Ran Y."/>
            <person name="Li W."/>
        </authorList>
    </citation>
    <scope>NUCLEOTIDE SEQUENCE [LARGE SCALE GENOMIC DNA]</scope>
    <source>
        <strain evidence="4 5">CFH S0057</strain>
    </source>
</reference>
<feature type="domain" description="Phosphatidic acid phosphatase type 2/haloperoxidase" evidence="3">
    <location>
        <begin position="106"/>
        <end position="218"/>
    </location>
</feature>
<evidence type="ECO:0000256" key="2">
    <source>
        <dbReference type="SAM" id="Phobius"/>
    </source>
</evidence>
<dbReference type="PANTHER" id="PTHR14969">
    <property type="entry name" value="SPHINGOSINE-1-PHOSPHATE PHOSPHOHYDROLASE"/>
    <property type="match status" value="1"/>
</dbReference>
<dbReference type="CDD" id="cd03392">
    <property type="entry name" value="PAP2_like_2"/>
    <property type="match status" value="1"/>
</dbReference>
<organism evidence="4 5">
    <name type="scientific">Nocardia tengchongensis</name>
    <dbReference type="NCBI Taxonomy" id="2055889"/>
    <lineage>
        <taxon>Bacteria</taxon>
        <taxon>Bacillati</taxon>
        <taxon>Actinomycetota</taxon>
        <taxon>Actinomycetes</taxon>
        <taxon>Mycobacteriales</taxon>
        <taxon>Nocardiaceae</taxon>
        <taxon>Nocardia</taxon>
    </lineage>
</organism>
<feature type="transmembrane region" description="Helical" evidence="2">
    <location>
        <begin position="147"/>
        <end position="169"/>
    </location>
</feature>
<dbReference type="RefSeq" id="WP_213560009.1">
    <property type="nucleotide sequence ID" value="NZ_JBHZDI010000092.1"/>
</dbReference>
<dbReference type="Proteomes" id="UP000683310">
    <property type="component" value="Chromosome"/>
</dbReference>
<protein>
    <submittedName>
        <fullName evidence="4">Phosphatase PAP2 family protein</fullName>
    </submittedName>
</protein>
<dbReference type="PANTHER" id="PTHR14969:SF13">
    <property type="entry name" value="AT30094P"/>
    <property type="match status" value="1"/>
</dbReference>
<dbReference type="InterPro" id="IPR036938">
    <property type="entry name" value="PAP2/HPO_sf"/>
</dbReference>
<dbReference type="SMART" id="SM00014">
    <property type="entry name" value="acidPPc"/>
    <property type="match status" value="1"/>
</dbReference>
<keyword evidence="5" id="KW-1185">Reference proteome</keyword>
<dbReference type="Gene3D" id="1.20.144.10">
    <property type="entry name" value="Phosphatidic acid phosphatase type 2/haloperoxidase"/>
    <property type="match status" value="2"/>
</dbReference>
<keyword evidence="2" id="KW-1133">Transmembrane helix</keyword>
<evidence type="ECO:0000313" key="4">
    <source>
        <dbReference type="EMBL" id="QVI23942.1"/>
    </source>
</evidence>
<gene>
    <name evidence="4" type="ORF">KHQ06_14730</name>
</gene>
<sequence>MLSSPPAQKEEATTKPPTGFPDRTLTGVWIASALAAVILVLTCAVVWADGPAGPDAGWLQWFIDHRTGTWTTVAKAVSAAGDTTTVAVYSMLACAVLAWRKHWDDAVLVAVTAIGAGLLVFFGKLLIGRDRPPVVDHLVTETNHSYPSGHALGSMVVIGILVAVALPALRGLTRAIVVALAILFVLAVGISRLYLGVHWPTDILAGWLVGACWLTICLTLRPFTHLVTDRLPARLRS</sequence>
<evidence type="ECO:0000313" key="5">
    <source>
        <dbReference type="Proteomes" id="UP000683310"/>
    </source>
</evidence>
<proteinExistence type="predicted"/>
<dbReference type="Pfam" id="PF01569">
    <property type="entry name" value="PAP2"/>
    <property type="match status" value="1"/>
</dbReference>
<feature type="transmembrane region" description="Helical" evidence="2">
    <location>
        <begin position="106"/>
        <end position="127"/>
    </location>
</feature>
<name>A0ABX8CVP2_9NOCA</name>
<feature type="region of interest" description="Disordered" evidence="1">
    <location>
        <begin position="1"/>
        <end position="20"/>
    </location>
</feature>
<accession>A0ABX8CVP2</accession>
<dbReference type="SUPFAM" id="SSF48317">
    <property type="entry name" value="Acid phosphatase/Vanadium-dependent haloperoxidase"/>
    <property type="match status" value="1"/>
</dbReference>
<feature type="transmembrane region" description="Helical" evidence="2">
    <location>
        <begin position="176"/>
        <end position="197"/>
    </location>
</feature>
<keyword evidence="2" id="KW-0812">Transmembrane</keyword>
<keyword evidence="2" id="KW-0472">Membrane</keyword>
<feature type="transmembrane region" description="Helical" evidence="2">
    <location>
        <begin position="25"/>
        <end position="48"/>
    </location>
</feature>
<evidence type="ECO:0000259" key="3">
    <source>
        <dbReference type="SMART" id="SM00014"/>
    </source>
</evidence>
<feature type="transmembrane region" description="Helical" evidence="2">
    <location>
        <begin position="76"/>
        <end position="99"/>
    </location>
</feature>
<evidence type="ECO:0000256" key="1">
    <source>
        <dbReference type="SAM" id="MobiDB-lite"/>
    </source>
</evidence>
<feature type="transmembrane region" description="Helical" evidence="2">
    <location>
        <begin position="203"/>
        <end position="224"/>
    </location>
</feature>